<organism evidence="2 3">
    <name type="scientific">Mesorhabditis spiculigera</name>
    <dbReference type="NCBI Taxonomy" id="96644"/>
    <lineage>
        <taxon>Eukaryota</taxon>
        <taxon>Metazoa</taxon>
        <taxon>Ecdysozoa</taxon>
        <taxon>Nematoda</taxon>
        <taxon>Chromadorea</taxon>
        <taxon>Rhabditida</taxon>
        <taxon>Rhabditina</taxon>
        <taxon>Rhabditomorpha</taxon>
        <taxon>Rhabditoidea</taxon>
        <taxon>Rhabditidae</taxon>
        <taxon>Mesorhabditinae</taxon>
        <taxon>Mesorhabditis</taxon>
    </lineage>
</organism>
<evidence type="ECO:0000256" key="1">
    <source>
        <dbReference type="SAM" id="MobiDB-lite"/>
    </source>
</evidence>
<protein>
    <submittedName>
        <fullName evidence="2">Uncharacterized protein</fullName>
    </submittedName>
</protein>
<gene>
    <name evidence="2" type="ORF">MSPICULIGERA_LOCUS22</name>
</gene>
<reference evidence="2" key="1">
    <citation type="submission" date="2023-06" db="EMBL/GenBank/DDBJ databases">
        <authorList>
            <person name="Delattre M."/>
        </authorList>
    </citation>
    <scope>NUCLEOTIDE SEQUENCE</scope>
    <source>
        <strain evidence="2">AF72</strain>
    </source>
</reference>
<dbReference type="Proteomes" id="UP001177023">
    <property type="component" value="Unassembled WGS sequence"/>
</dbReference>
<feature type="non-terminal residue" evidence="2">
    <location>
        <position position="1"/>
    </location>
</feature>
<feature type="region of interest" description="Disordered" evidence="1">
    <location>
        <begin position="261"/>
        <end position="282"/>
    </location>
</feature>
<sequence>MLRSQRAALELAEQCRFTLVQLHADAPVVGDRSTATLRPRRWSAMAAIPAGGQCGRGNHPANVGARTRAEGPPQLSATVKRSFILRGRAASAVGSTVRNRKVNTTWRRSRAARAGKSPPLPAKPAPGVPALVGAVLRVAVVEWHCVVAHAELGFGDFRQVRGDFGDPIGCQVGDELVVGVGVGGLRPPGSRRRSASSRTRARTPVLEGAQDRIPRLVRVARELGSARLLDVLDQSAEFVVVAARVQKFRPRCLTARNVPQVPWRDANGRPAAVPPSLRDESP</sequence>
<dbReference type="AlphaFoldDB" id="A0AA36C3W2"/>
<name>A0AA36C3W2_9BILA</name>
<evidence type="ECO:0000313" key="3">
    <source>
        <dbReference type="Proteomes" id="UP001177023"/>
    </source>
</evidence>
<comment type="caution">
    <text evidence="2">The sequence shown here is derived from an EMBL/GenBank/DDBJ whole genome shotgun (WGS) entry which is preliminary data.</text>
</comment>
<evidence type="ECO:0000313" key="2">
    <source>
        <dbReference type="EMBL" id="CAJ0557264.1"/>
    </source>
</evidence>
<dbReference type="EMBL" id="CATQJA010000001">
    <property type="protein sequence ID" value="CAJ0557264.1"/>
    <property type="molecule type" value="Genomic_DNA"/>
</dbReference>
<keyword evidence="3" id="KW-1185">Reference proteome</keyword>
<accession>A0AA36C3W2</accession>
<proteinExistence type="predicted"/>